<evidence type="ECO:0000256" key="1">
    <source>
        <dbReference type="SAM" id="MobiDB-lite"/>
    </source>
</evidence>
<keyword evidence="3" id="KW-1185">Reference proteome</keyword>
<dbReference type="GeneID" id="81439424"/>
<proteinExistence type="predicted"/>
<dbReference type="AlphaFoldDB" id="A0A9W9S5Y1"/>
<feature type="compositionally biased region" description="Basic and acidic residues" evidence="1">
    <location>
        <begin position="53"/>
        <end position="73"/>
    </location>
</feature>
<feature type="region of interest" description="Disordered" evidence="1">
    <location>
        <begin position="45"/>
        <end position="94"/>
    </location>
</feature>
<evidence type="ECO:0000313" key="2">
    <source>
        <dbReference type="EMBL" id="KAJ5371224.1"/>
    </source>
</evidence>
<accession>A0A9W9S5Y1</accession>
<name>A0A9W9S5Y1_9EURO</name>
<feature type="compositionally biased region" description="Low complexity" evidence="1">
    <location>
        <begin position="74"/>
        <end position="84"/>
    </location>
</feature>
<gene>
    <name evidence="2" type="ORF">N7496_007316</name>
</gene>
<protein>
    <submittedName>
        <fullName evidence="2">Uncharacterized protein</fullName>
    </submittedName>
</protein>
<dbReference type="Proteomes" id="UP001147782">
    <property type="component" value="Unassembled WGS sequence"/>
</dbReference>
<reference evidence="2" key="1">
    <citation type="submission" date="2022-11" db="EMBL/GenBank/DDBJ databases">
        <authorList>
            <person name="Petersen C."/>
        </authorList>
    </citation>
    <scope>NUCLEOTIDE SEQUENCE</scope>
    <source>
        <strain evidence="2">IBT 29864</strain>
    </source>
</reference>
<comment type="caution">
    <text evidence="2">The sequence shown here is derived from an EMBL/GenBank/DDBJ whole genome shotgun (WGS) entry which is preliminary data.</text>
</comment>
<sequence length="173" mass="19695">MALDTVRMRIPTSTNRQDTFSRVEWMHENPTKLPLVRRVPTLNMIHQSPKFPPPEKEKSGEKDSLTEKVRERVPVSVSSSTASLSDEDSNSDIPHQYHLVSTSQVDRSDSTINFSLDVADGIECHLEEVSRLKRSGHFPEAIKYFNANLEDHLGLPLILLECADLLVEQGYYY</sequence>
<reference evidence="2" key="2">
    <citation type="journal article" date="2023" name="IMA Fungus">
        <title>Comparative genomic study of the Penicillium genus elucidates a diverse pangenome and 15 lateral gene transfer events.</title>
        <authorList>
            <person name="Petersen C."/>
            <person name="Sorensen T."/>
            <person name="Nielsen M.R."/>
            <person name="Sondergaard T.E."/>
            <person name="Sorensen J.L."/>
            <person name="Fitzpatrick D.A."/>
            <person name="Frisvad J.C."/>
            <person name="Nielsen K.L."/>
        </authorList>
    </citation>
    <scope>NUCLEOTIDE SEQUENCE</scope>
    <source>
        <strain evidence="2">IBT 29864</strain>
    </source>
</reference>
<organism evidence="2 3">
    <name type="scientific">Penicillium cataractarum</name>
    <dbReference type="NCBI Taxonomy" id="2100454"/>
    <lineage>
        <taxon>Eukaryota</taxon>
        <taxon>Fungi</taxon>
        <taxon>Dikarya</taxon>
        <taxon>Ascomycota</taxon>
        <taxon>Pezizomycotina</taxon>
        <taxon>Eurotiomycetes</taxon>
        <taxon>Eurotiomycetidae</taxon>
        <taxon>Eurotiales</taxon>
        <taxon>Aspergillaceae</taxon>
        <taxon>Penicillium</taxon>
    </lineage>
</organism>
<dbReference type="EMBL" id="JAPZBS010000005">
    <property type="protein sequence ID" value="KAJ5371224.1"/>
    <property type="molecule type" value="Genomic_DNA"/>
</dbReference>
<dbReference type="OrthoDB" id="4838614at2759"/>
<evidence type="ECO:0000313" key="3">
    <source>
        <dbReference type="Proteomes" id="UP001147782"/>
    </source>
</evidence>
<dbReference type="RefSeq" id="XP_056555658.1">
    <property type="nucleotide sequence ID" value="XM_056700245.1"/>
</dbReference>